<dbReference type="Gene3D" id="4.10.60.10">
    <property type="entry name" value="Zinc finger, CCHC-type"/>
    <property type="match status" value="1"/>
</dbReference>
<evidence type="ECO:0000313" key="9">
    <source>
        <dbReference type="RefSeq" id="XP_022834492.1"/>
    </source>
</evidence>
<evidence type="ECO:0000313" key="6">
    <source>
        <dbReference type="RefSeq" id="XP_022824032.1"/>
    </source>
</evidence>
<reference evidence="5 6" key="1">
    <citation type="submission" date="2025-04" db="UniProtKB">
        <authorList>
            <consortium name="RefSeq"/>
        </authorList>
    </citation>
    <scope>IDENTIFICATION</scope>
    <source>
        <strain evidence="5 6">Ishihara</strain>
        <tissue evidence="5 6">Whole body</tissue>
    </source>
</reference>
<evidence type="ECO:0000313" key="7">
    <source>
        <dbReference type="RefSeq" id="XP_022832651.1"/>
    </source>
</evidence>
<dbReference type="KEGG" id="sliu:111362161"/>
<sequence>MANIENSPFNRSSKTCRSPPSTPQPAEHAAEETLEALSTSDIKGWMVTIEKALNDVCQIAAEGKLNSEQKLNINTLARRVGNGVSQMAIHYQTLKQRACQIKTSLEALREKEDLAACLNDFKKSIKESIQENCSKPVAQNMSFADILKTNKSSVLRPSNLKSIAIYPNDALKSSDETKTLVQKIINPEQMKLHVRGMRKTRNGGVIISTESNEDIEKLRRSSQLTSSGLKVEEPHKRRPRIIVVGVPAALRDQEVFDSIYEQNLADKMPNMSRESFLSCIKLSHKSGKKDAPTCNFIIEVPANVRKALINQERIYINWTSCPVRDFTLVTRCFKCQQYGHAAKTCREVTCTCGHCGEQGHETKDCTKKDKPPKCATCSRFKKPSSHKTGDLECPAKKTAETRYINSIDYNEGA</sequence>
<dbReference type="GeneID" id="111362021"/>
<dbReference type="InterPro" id="IPR036875">
    <property type="entry name" value="Znf_CCHC_sf"/>
</dbReference>
<dbReference type="RefSeq" id="XP_022832651.1">
    <property type="nucleotide sequence ID" value="XM_022976883.1"/>
</dbReference>
<keyword evidence="1" id="KW-0862">Zinc</keyword>
<dbReference type="GO" id="GO:0003676">
    <property type="term" value="F:nucleic acid binding"/>
    <property type="evidence" value="ECO:0007669"/>
    <property type="project" value="InterPro"/>
</dbReference>
<proteinExistence type="predicted"/>
<feature type="domain" description="CCHC-type" evidence="3">
    <location>
        <begin position="331"/>
        <end position="347"/>
    </location>
</feature>
<evidence type="ECO:0000313" key="8">
    <source>
        <dbReference type="RefSeq" id="XP_022834287.1"/>
    </source>
</evidence>
<dbReference type="SMART" id="SM00343">
    <property type="entry name" value="ZnF_C2HC"/>
    <property type="match status" value="2"/>
</dbReference>
<dbReference type="Proteomes" id="UP000301870">
    <property type="component" value="Chromosome 18"/>
</dbReference>
<gene>
    <name evidence="8" type="primary">LOC111362021</name>
    <name evidence="5" type="synonym">LOC111354322</name>
    <name evidence="6" type="synonym">LOC111354730</name>
    <name evidence="7" type="synonym">LOC111360736</name>
    <name evidence="9" type="synonym">LOC111362161</name>
    <name evidence="10" type="synonym">LOC111362196</name>
    <name evidence="11" type="synonym">LOC111362215</name>
</gene>
<organism evidence="4 8">
    <name type="scientific">Spodoptera litura</name>
    <name type="common">Asian cotton leafworm</name>
    <dbReference type="NCBI Taxonomy" id="69820"/>
    <lineage>
        <taxon>Eukaryota</taxon>
        <taxon>Metazoa</taxon>
        <taxon>Ecdysozoa</taxon>
        <taxon>Arthropoda</taxon>
        <taxon>Hexapoda</taxon>
        <taxon>Insecta</taxon>
        <taxon>Pterygota</taxon>
        <taxon>Neoptera</taxon>
        <taxon>Endopterygota</taxon>
        <taxon>Lepidoptera</taxon>
        <taxon>Glossata</taxon>
        <taxon>Ditrysia</taxon>
        <taxon>Noctuoidea</taxon>
        <taxon>Noctuidae</taxon>
        <taxon>Amphipyrinae</taxon>
        <taxon>Spodoptera</taxon>
    </lineage>
</organism>
<keyword evidence="1" id="KW-0863">Zinc-finger</keyword>
<dbReference type="RefSeq" id="XP_022834557.1">
    <property type="nucleotide sequence ID" value="XM_022978789.1"/>
</dbReference>
<accession>A0A9J7ESY3</accession>
<dbReference type="SUPFAM" id="SSF57756">
    <property type="entry name" value="Retrovirus zinc finger-like domains"/>
    <property type="match status" value="1"/>
</dbReference>
<evidence type="ECO:0000313" key="5">
    <source>
        <dbReference type="RefSeq" id="XP_022823490.1"/>
    </source>
</evidence>
<dbReference type="KEGG" id="sliu:111362196"/>
<dbReference type="KEGG" id="sliu:111354730"/>
<dbReference type="PROSITE" id="PS50158">
    <property type="entry name" value="ZF_CCHC"/>
    <property type="match status" value="2"/>
</dbReference>
<evidence type="ECO:0000256" key="2">
    <source>
        <dbReference type="SAM" id="MobiDB-lite"/>
    </source>
</evidence>
<dbReference type="OrthoDB" id="8122238at2759"/>
<dbReference type="KEGG" id="sliu:111354322"/>
<keyword evidence="4" id="KW-1185">Reference proteome</keyword>
<dbReference type="RefSeq" id="XP_022834287.1">
    <property type="nucleotide sequence ID" value="XM_022978519.1"/>
</dbReference>
<dbReference type="Proteomes" id="UP000301870">
    <property type="component" value="Chromosome 19"/>
</dbReference>
<dbReference type="RefSeq" id="XP_022834535.1">
    <property type="nucleotide sequence ID" value="XM_022978767.1"/>
</dbReference>
<dbReference type="RefSeq" id="XP_022823490.1">
    <property type="nucleotide sequence ID" value="XM_022967722.1"/>
</dbReference>
<evidence type="ECO:0000313" key="11">
    <source>
        <dbReference type="RefSeq" id="XP_022834557.1"/>
    </source>
</evidence>
<dbReference type="KEGG" id="sliu:111362021"/>
<dbReference type="RefSeq" id="XP_022824032.1">
    <property type="nucleotide sequence ID" value="XM_022968264.1"/>
</dbReference>
<dbReference type="KEGG" id="sliu:111362215"/>
<keyword evidence="1" id="KW-0479">Metal-binding</keyword>
<dbReference type="InterPro" id="IPR001878">
    <property type="entry name" value="Znf_CCHC"/>
</dbReference>
<protein>
    <submittedName>
        <fullName evidence="5">Uncharacterized protein LOC111354322</fullName>
    </submittedName>
    <submittedName>
        <fullName evidence="6">Uncharacterized protein LOC111354730</fullName>
    </submittedName>
    <submittedName>
        <fullName evidence="7">Uncharacterized protein LOC111360736</fullName>
    </submittedName>
    <submittedName>
        <fullName evidence="8">Uncharacterized protein LOC111362021</fullName>
    </submittedName>
    <submittedName>
        <fullName evidence="9">Uncharacterized protein LOC111362161</fullName>
    </submittedName>
    <submittedName>
        <fullName evidence="10">Uncharacterized protein LOC111362196</fullName>
    </submittedName>
    <submittedName>
        <fullName evidence="11">Uncharacterized protein LOC111362215</fullName>
    </submittedName>
</protein>
<dbReference type="KEGG" id="sliu:111360736"/>
<name>A0A9J7ESY3_SPOLT</name>
<dbReference type="AlphaFoldDB" id="A0A9J7ESY3"/>
<evidence type="ECO:0000259" key="3">
    <source>
        <dbReference type="PROSITE" id="PS50158"/>
    </source>
</evidence>
<dbReference type="GO" id="GO:0008270">
    <property type="term" value="F:zinc ion binding"/>
    <property type="evidence" value="ECO:0007669"/>
    <property type="project" value="UniProtKB-KW"/>
</dbReference>
<feature type="region of interest" description="Disordered" evidence="2">
    <location>
        <begin position="1"/>
        <end position="26"/>
    </location>
</feature>
<feature type="domain" description="CCHC-type" evidence="3">
    <location>
        <begin position="352"/>
        <end position="367"/>
    </location>
</feature>
<dbReference type="Proteomes" id="UP000301870">
    <property type="component" value="Chromosome Z"/>
</dbReference>
<evidence type="ECO:0000313" key="10">
    <source>
        <dbReference type="RefSeq" id="XP_022834535.1"/>
    </source>
</evidence>
<evidence type="ECO:0000256" key="1">
    <source>
        <dbReference type="PROSITE-ProRule" id="PRU00047"/>
    </source>
</evidence>
<feature type="compositionally biased region" description="Polar residues" evidence="2">
    <location>
        <begin position="1"/>
        <end position="19"/>
    </location>
</feature>
<evidence type="ECO:0000313" key="4">
    <source>
        <dbReference type="Proteomes" id="UP000301870"/>
    </source>
</evidence>
<dbReference type="RefSeq" id="XP_022834492.1">
    <property type="nucleotide sequence ID" value="XM_022978724.1"/>
</dbReference>